<evidence type="ECO:0000256" key="1">
    <source>
        <dbReference type="SAM" id="SignalP"/>
    </source>
</evidence>
<evidence type="ECO:0000313" key="3">
    <source>
        <dbReference type="Proteomes" id="UP001480595"/>
    </source>
</evidence>
<dbReference type="GeneID" id="92087373"/>
<sequence>MHLLLLLSSLLLSASHACAGPIAATSQEAQTSTSTWSIMEYRIACTQSACLYSFDITEKSDNQQLQQQQDSSHCEFTVVAGTAALPANRTSFQDKACSDDKGPSYSVNGGFMNATGAVILCFKKAPEDNWAFFGFDTWEFLSGPQKTSPAYPIGTWDNSTEETIAMGILSL</sequence>
<protein>
    <recommendedName>
        <fullName evidence="4">AA1-like domain-containing protein</fullName>
    </recommendedName>
</protein>
<name>A0ABR1W6I4_9PEZI</name>
<organism evidence="2 3">
    <name type="scientific">Apiospora phragmitis</name>
    <dbReference type="NCBI Taxonomy" id="2905665"/>
    <lineage>
        <taxon>Eukaryota</taxon>
        <taxon>Fungi</taxon>
        <taxon>Dikarya</taxon>
        <taxon>Ascomycota</taxon>
        <taxon>Pezizomycotina</taxon>
        <taxon>Sordariomycetes</taxon>
        <taxon>Xylariomycetidae</taxon>
        <taxon>Amphisphaeriales</taxon>
        <taxon>Apiosporaceae</taxon>
        <taxon>Apiospora</taxon>
    </lineage>
</organism>
<feature type="signal peptide" evidence="1">
    <location>
        <begin position="1"/>
        <end position="19"/>
    </location>
</feature>
<dbReference type="RefSeq" id="XP_066720165.1">
    <property type="nucleotide sequence ID" value="XM_066854310.1"/>
</dbReference>
<accession>A0ABR1W6I4</accession>
<reference evidence="2 3" key="1">
    <citation type="submission" date="2023-01" db="EMBL/GenBank/DDBJ databases">
        <title>Analysis of 21 Apiospora genomes using comparative genomics revels a genus with tremendous synthesis potential of carbohydrate active enzymes and secondary metabolites.</title>
        <authorList>
            <person name="Sorensen T."/>
        </authorList>
    </citation>
    <scope>NUCLEOTIDE SEQUENCE [LARGE SCALE GENOMIC DNA]</scope>
    <source>
        <strain evidence="2 3">CBS 135458</strain>
    </source>
</reference>
<evidence type="ECO:0000313" key="2">
    <source>
        <dbReference type="EMBL" id="KAK8079094.1"/>
    </source>
</evidence>
<keyword evidence="3" id="KW-1185">Reference proteome</keyword>
<comment type="caution">
    <text evidence="2">The sequence shown here is derived from an EMBL/GenBank/DDBJ whole genome shotgun (WGS) entry which is preliminary data.</text>
</comment>
<proteinExistence type="predicted"/>
<dbReference type="EMBL" id="JAQQWL010000003">
    <property type="protein sequence ID" value="KAK8079094.1"/>
    <property type="molecule type" value="Genomic_DNA"/>
</dbReference>
<keyword evidence="1" id="KW-0732">Signal</keyword>
<dbReference type="Proteomes" id="UP001480595">
    <property type="component" value="Unassembled WGS sequence"/>
</dbReference>
<evidence type="ECO:0008006" key="4">
    <source>
        <dbReference type="Google" id="ProtNLM"/>
    </source>
</evidence>
<feature type="chain" id="PRO_5045830518" description="AA1-like domain-containing protein" evidence="1">
    <location>
        <begin position="20"/>
        <end position="171"/>
    </location>
</feature>
<gene>
    <name evidence="2" type="ORF">PG994_002901</name>
</gene>